<organism evidence="5 6">
    <name type="scientific">Sedimenticola thiotaurini</name>
    <dbReference type="NCBI Taxonomy" id="1543721"/>
    <lineage>
        <taxon>Bacteria</taxon>
        <taxon>Pseudomonadati</taxon>
        <taxon>Pseudomonadota</taxon>
        <taxon>Gammaproteobacteria</taxon>
        <taxon>Chromatiales</taxon>
        <taxon>Sedimenticolaceae</taxon>
        <taxon>Sedimenticola</taxon>
    </lineage>
</organism>
<gene>
    <name evidence="5" type="ORF">AAY24_00950</name>
</gene>
<sequence>MTQQAPLFASYRLGNLQLTNRIVMAPLTRSRAGAGCVPTQLMAEYYAQRASAGLIIAEAAQISQQGQGYQNTPGIYNQEQIDGWRLVTEAVHAAGGHIFLQLWHVGRVSHTSLQPGGAQPVAPSAIRADALTFVDGAFIPASQPRALRIDEIAAIVEEYRQASANALAAGFDGVEIHAANGYLIDQFLRDGSNQRTDRYGGSIENRSRFLMEVMGAVIAEAGAQRVGVRLSPVSPANGVSNRDNLALFETVFDQLNQLAPVYLHVIEGATMSSRDHDPDFDFTRLRQRFSGTYIANNGYNLELAKALTESDPQALVAFGRPFIANPDLVQRLKINAPLQRLDKQTLYGGGAAGYTDYPLLEAESADTPG</sequence>
<feature type="domain" description="NADH:flavin oxidoreductase/NADH oxidase N-terminal" evidence="4">
    <location>
        <begin position="7"/>
        <end position="338"/>
    </location>
</feature>
<dbReference type="PATRIC" id="fig|1543721.4.peg.203"/>
<dbReference type="Pfam" id="PF00724">
    <property type="entry name" value="Oxidored_FMN"/>
    <property type="match status" value="1"/>
</dbReference>
<protein>
    <submittedName>
        <fullName evidence="5">N-ethylmaleimide reductase</fullName>
    </submittedName>
</protein>
<dbReference type="FunFam" id="3.20.20.70:FF:000059">
    <property type="entry name" value="N-ethylmaleimide reductase, FMN-linked"/>
    <property type="match status" value="1"/>
</dbReference>
<dbReference type="GO" id="GO:0016628">
    <property type="term" value="F:oxidoreductase activity, acting on the CH-CH group of donors, NAD or NADP as acceptor"/>
    <property type="evidence" value="ECO:0007669"/>
    <property type="project" value="UniProtKB-ARBA"/>
</dbReference>
<evidence type="ECO:0000313" key="6">
    <source>
        <dbReference type="Proteomes" id="UP000034410"/>
    </source>
</evidence>
<dbReference type="Gene3D" id="3.20.20.70">
    <property type="entry name" value="Aldolase class I"/>
    <property type="match status" value="1"/>
</dbReference>
<dbReference type="OrthoDB" id="8523426at2"/>
<name>A0A0F7JU47_9GAMM</name>
<dbReference type="CDD" id="cd02933">
    <property type="entry name" value="OYE_like_FMN"/>
    <property type="match status" value="1"/>
</dbReference>
<keyword evidence="3" id="KW-0560">Oxidoreductase</keyword>
<dbReference type="GO" id="GO:0005829">
    <property type="term" value="C:cytosol"/>
    <property type="evidence" value="ECO:0007669"/>
    <property type="project" value="TreeGrafter"/>
</dbReference>
<dbReference type="EMBL" id="CP011412">
    <property type="protein sequence ID" value="AKH19147.1"/>
    <property type="molecule type" value="Genomic_DNA"/>
</dbReference>
<dbReference type="InterPro" id="IPR001155">
    <property type="entry name" value="OxRdtase_FMN_N"/>
</dbReference>
<evidence type="ECO:0000256" key="3">
    <source>
        <dbReference type="ARBA" id="ARBA00023002"/>
    </source>
</evidence>
<comment type="similarity">
    <text evidence="2">Belongs to the NADH:flavin oxidoreductase/NADH oxidase family.</text>
</comment>
<dbReference type="PANTHER" id="PTHR22893:SF91">
    <property type="entry name" value="NADPH DEHYDROGENASE 2-RELATED"/>
    <property type="match status" value="1"/>
</dbReference>
<evidence type="ECO:0000256" key="1">
    <source>
        <dbReference type="ARBA" id="ARBA00001917"/>
    </source>
</evidence>
<accession>A0A0F7JU47</accession>
<reference evidence="5 6" key="1">
    <citation type="journal article" date="2015" name="Genome Announc.">
        <title>Complete Genome Sequence of Sedimenticola thiotaurini Strain SIP-G1, a Polyphosphate- and Polyhydroxyalkanoate-Accumulating Sulfur-Oxidizing Gammaproteobacterium Isolated from Salt Marsh Sediments.</title>
        <authorList>
            <person name="Flood B.E."/>
            <person name="Jones D.S."/>
            <person name="Bailey J.V."/>
        </authorList>
    </citation>
    <scope>NUCLEOTIDE SEQUENCE [LARGE SCALE GENOMIC DNA]</scope>
    <source>
        <strain evidence="5 6">SIP-G1</strain>
    </source>
</reference>
<dbReference type="AlphaFoldDB" id="A0A0F7JU47"/>
<evidence type="ECO:0000256" key="2">
    <source>
        <dbReference type="ARBA" id="ARBA00005979"/>
    </source>
</evidence>
<dbReference type="RefSeq" id="WP_046858086.1">
    <property type="nucleotide sequence ID" value="NZ_CP011412.1"/>
</dbReference>
<comment type="cofactor">
    <cofactor evidence="1">
        <name>FMN</name>
        <dbReference type="ChEBI" id="CHEBI:58210"/>
    </cofactor>
</comment>
<dbReference type="SUPFAM" id="SSF51395">
    <property type="entry name" value="FMN-linked oxidoreductases"/>
    <property type="match status" value="1"/>
</dbReference>
<dbReference type="PANTHER" id="PTHR22893">
    <property type="entry name" value="NADH OXIDOREDUCTASE-RELATED"/>
    <property type="match status" value="1"/>
</dbReference>
<proteinExistence type="inferred from homology"/>
<keyword evidence="6" id="KW-1185">Reference proteome</keyword>
<evidence type="ECO:0000259" key="4">
    <source>
        <dbReference type="Pfam" id="PF00724"/>
    </source>
</evidence>
<dbReference type="GO" id="GO:0010181">
    <property type="term" value="F:FMN binding"/>
    <property type="evidence" value="ECO:0007669"/>
    <property type="project" value="InterPro"/>
</dbReference>
<dbReference type="InterPro" id="IPR045247">
    <property type="entry name" value="Oye-like"/>
</dbReference>
<dbReference type="Proteomes" id="UP000034410">
    <property type="component" value="Chromosome"/>
</dbReference>
<dbReference type="KEGG" id="seds:AAY24_00950"/>
<evidence type="ECO:0000313" key="5">
    <source>
        <dbReference type="EMBL" id="AKH19147.1"/>
    </source>
</evidence>
<dbReference type="InterPro" id="IPR013785">
    <property type="entry name" value="Aldolase_TIM"/>
</dbReference>